<keyword evidence="1" id="KW-1133">Transmembrane helix</keyword>
<evidence type="ECO:0000256" key="1">
    <source>
        <dbReference type="SAM" id="Phobius"/>
    </source>
</evidence>
<proteinExistence type="predicted"/>
<sequence length="242" mass="27447">MSALETSSDSLERLILARGLALSTGDAQDSLRNYLPYPQAELPLPAFHASGNVIPILICFLTVVLLLLLGGALLRSSIREHNRLLEQRMGELKTSLQANSAAVTSWHNARPLLQQRDRLLTQFQFALTLPPAEYETWKRLTWKEYAYCTLNHIRLVRPLTFQDYRQRVLASSATYDPEYRRFSPTSPNFSIDANFADLVDPTPVPVALVPPPPGYVRPRRRPRLDRDLVQVVSAIMAQRLRS</sequence>
<organism evidence="2 3">
    <name type="scientific">Hymenobacter endophyticus</name>
    <dbReference type="NCBI Taxonomy" id="3076335"/>
    <lineage>
        <taxon>Bacteria</taxon>
        <taxon>Pseudomonadati</taxon>
        <taxon>Bacteroidota</taxon>
        <taxon>Cytophagia</taxon>
        <taxon>Cytophagales</taxon>
        <taxon>Hymenobacteraceae</taxon>
        <taxon>Hymenobacter</taxon>
    </lineage>
</organism>
<dbReference type="Proteomes" id="UP001250698">
    <property type="component" value="Unassembled WGS sequence"/>
</dbReference>
<keyword evidence="3" id="KW-1185">Reference proteome</keyword>
<name>A0ABU3TKU0_9BACT</name>
<dbReference type="EMBL" id="JAWDJT010000012">
    <property type="protein sequence ID" value="MDU0371991.1"/>
    <property type="molecule type" value="Genomic_DNA"/>
</dbReference>
<feature type="transmembrane region" description="Helical" evidence="1">
    <location>
        <begin position="53"/>
        <end position="74"/>
    </location>
</feature>
<keyword evidence="1" id="KW-0812">Transmembrane</keyword>
<comment type="caution">
    <text evidence="2">The sequence shown here is derived from an EMBL/GenBank/DDBJ whole genome shotgun (WGS) entry which is preliminary data.</text>
</comment>
<accession>A0ABU3TKU0</accession>
<protein>
    <submittedName>
        <fullName evidence="2">Uncharacterized protein</fullName>
    </submittedName>
</protein>
<keyword evidence="1" id="KW-0472">Membrane</keyword>
<gene>
    <name evidence="2" type="ORF">ROI90_16420</name>
</gene>
<evidence type="ECO:0000313" key="3">
    <source>
        <dbReference type="Proteomes" id="UP001250698"/>
    </source>
</evidence>
<reference evidence="2 3" key="1">
    <citation type="submission" date="2023-10" db="EMBL/GenBank/DDBJ databases">
        <title>Hymenobacter endophyticus sp. nov., an isolate from the leaf tissues of wheat.</title>
        <authorList>
            <person name="Dai Y."/>
        </authorList>
    </citation>
    <scope>NUCLEOTIDE SEQUENCE [LARGE SCALE GENOMIC DNA]</scope>
    <source>
        <strain evidence="2 3">ZK17L-C2</strain>
    </source>
</reference>
<evidence type="ECO:0000313" key="2">
    <source>
        <dbReference type="EMBL" id="MDU0371991.1"/>
    </source>
</evidence>
<dbReference type="RefSeq" id="WP_315999449.1">
    <property type="nucleotide sequence ID" value="NZ_JAWDJT010000012.1"/>
</dbReference>